<dbReference type="PANTHER" id="PTHR48102">
    <property type="entry name" value="ATP-DEPENDENT CLP PROTEASE ATP-BINDING SUBUNIT CLPX-LIKE, MITOCHONDRIAL-RELATED"/>
    <property type="match status" value="1"/>
</dbReference>
<feature type="compositionally biased region" description="Basic and acidic residues" evidence="5">
    <location>
        <begin position="25"/>
        <end position="44"/>
    </location>
</feature>
<keyword evidence="3 8" id="KW-0067">ATP-binding</keyword>
<gene>
    <name evidence="8" type="primary">clpX</name>
    <name evidence="8" type="ORF">FXF36_02350</name>
</gene>
<evidence type="ECO:0000256" key="1">
    <source>
        <dbReference type="ARBA" id="ARBA00022741"/>
    </source>
</evidence>
<dbReference type="GO" id="GO:0051082">
    <property type="term" value="F:unfolded protein binding"/>
    <property type="evidence" value="ECO:0007669"/>
    <property type="project" value="InterPro"/>
</dbReference>
<dbReference type="InterPro" id="IPR050052">
    <property type="entry name" value="ATP-dep_Clp_protease_ClpX"/>
</dbReference>
<organism evidence="8 9">
    <name type="scientific">Pseudobutyrivibrio xylanivorans</name>
    <dbReference type="NCBI Taxonomy" id="185007"/>
    <lineage>
        <taxon>Bacteria</taxon>
        <taxon>Bacillati</taxon>
        <taxon>Bacillota</taxon>
        <taxon>Clostridia</taxon>
        <taxon>Lachnospirales</taxon>
        <taxon>Lachnospiraceae</taxon>
        <taxon>Pseudobutyrivibrio</taxon>
    </lineage>
</organism>
<dbReference type="Pfam" id="PF07724">
    <property type="entry name" value="AAA_2"/>
    <property type="match status" value="1"/>
</dbReference>
<dbReference type="GO" id="GO:0009376">
    <property type="term" value="C:HslUV protease complex"/>
    <property type="evidence" value="ECO:0007669"/>
    <property type="project" value="TreeGrafter"/>
</dbReference>
<dbReference type="Gene3D" id="3.40.50.300">
    <property type="entry name" value="P-loop containing nucleotide triphosphate hydrolases"/>
    <property type="match status" value="1"/>
</dbReference>
<dbReference type="GO" id="GO:0008233">
    <property type="term" value="F:peptidase activity"/>
    <property type="evidence" value="ECO:0007669"/>
    <property type="project" value="UniProtKB-KW"/>
</dbReference>
<dbReference type="Gene3D" id="1.10.8.60">
    <property type="match status" value="1"/>
</dbReference>
<dbReference type="InterPro" id="IPR019489">
    <property type="entry name" value="Clp_ATPase_C"/>
</dbReference>
<keyword evidence="4" id="KW-0143">Chaperone</keyword>
<dbReference type="GO" id="GO:0016887">
    <property type="term" value="F:ATP hydrolysis activity"/>
    <property type="evidence" value="ECO:0007669"/>
    <property type="project" value="InterPro"/>
</dbReference>
<dbReference type="RefSeq" id="WP_151622286.1">
    <property type="nucleotide sequence ID" value="NZ_CP043028.1"/>
</dbReference>
<evidence type="ECO:0000313" key="8">
    <source>
        <dbReference type="EMBL" id="QFJ53790.1"/>
    </source>
</evidence>
<dbReference type="AlphaFoldDB" id="A0A5P6VMY7"/>
<sequence length="506" mass="55745">MSDQDFREFDPNDTDTTGSDTSDEVIEKVSGEAENDAHSDNNNDDKKPTEFCYMCHRPDNICGPLIKMAPGMGVCNDCMQRTFDSMSSFGFGGGDNSKSNIDMNKMPNISFLNLGSLFGEGPKVKNAHGAANQKAAEDRPAPAIDINNIIPPHKIKAMLDEYVVGQDYAKKVMSVAVYNHYKRVATGTMDDIEIEKSNMLMLGPTGSGKTYLVRTLAKLLDVPLAITDATSLTEAGYIGDDIESVVSKLLAAAGNDVERCQQGIIFIDEIDKLAKKKNTNQRDVSGESVQQGMLKLLEGADVEVPIGASSKNAMVPTTTINTRNILFICGGAFPAMDEIIKARLNKHSSMGFMADLKDKYDDDKNILQKVTVEDLREFGMIPEFIGRLPIVFATEMLDEDMLVRILREPKNAIIKQYAKLLELDEVKLEFEDGALHAIARKALDKKLGARGLRSIIEEFMLDIMYEIPKDDNIGQVIITEDYIEKKGGPRILVRTAGLIPEKVAVN</sequence>
<evidence type="ECO:0000259" key="7">
    <source>
        <dbReference type="SMART" id="SM01086"/>
    </source>
</evidence>
<dbReference type="InterPro" id="IPR003959">
    <property type="entry name" value="ATPase_AAA_core"/>
</dbReference>
<dbReference type="EMBL" id="CP043028">
    <property type="protein sequence ID" value="QFJ53790.1"/>
    <property type="molecule type" value="Genomic_DNA"/>
</dbReference>
<evidence type="ECO:0000256" key="2">
    <source>
        <dbReference type="ARBA" id="ARBA00022833"/>
    </source>
</evidence>
<dbReference type="SMART" id="SM01086">
    <property type="entry name" value="ClpB_D2-small"/>
    <property type="match status" value="1"/>
</dbReference>
<dbReference type="PANTHER" id="PTHR48102:SF7">
    <property type="entry name" value="ATP-DEPENDENT CLP PROTEASE ATP-BINDING SUBUNIT CLPX-LIKE, MITOCHONDRIAL"/>
    <property type="match status" value="1"/>
</dbReference>
<name>A0A5P6VMY7_PSEXY</name>
<dbReference type="NCBIfam" id="NF003745">
    <property type="entry name" value="PRK05342.1"/>
    <property type="match status" value="1"/>
</dbReference>
<proteinExistence type="predicted"/>
<evidence type="ECO:0000259" key="6">
    <source>
        <dbReference type="SMART" id="SM00382"/>
    </source>
</evidence>
<keyword evidence="8" id="KW-0378">Hydrolase</keyword>
<evidence type="ECO:0000313" key="9">
    <source>
        <dbReference type="Proteomes" id="UP000327030"/>
    </source>
</evidence>
<keyword evidence="2" id="KW-0862">Zinc</keyword>
<dbReference type="FunFam" id="1.10.8.60:FF:000002">
    <property type="entry name" value="ATP-dependent Clp protease ATP-binding subunit ClpX"/>
    <property type="match status" value="1"/>
</dbReference>
<keyword evidence="8" id="KW-0645">Protease</keyword>
<keyword evidence="1" id="KW-0547">Nucleotide-binding</keyword>
<feature type="domain" description="Clp ATPase C-terminal" evidence="7">
    <location>
        <begin position="397"/>
        <end position="492"/>
    </location>
</feature>
<reference evidence="9" key="1">
    <citation type="submission" date="2019-08" db="EMBL/GenBank/DDBJ databases">
        <title>Complete Genome Sequence of the Polysaccharide-Degrading Rumen Bacterium Pseudobutyrivibrio xylanivorans MA3014.</title>
        <authorList>
            <person name="Palevich N."/>
            <person name="Maclean P.H."/>
            <person name="Kelly W.J."/>
            <person name="Leahy S.C."/>
            <person name="Rakonjac J."/>
            <person name="Attwood G.T."/>
        </authorList>
    </citation>
    <scope>NUCLEOTIDE SEQUENCE [LARGE SCALE GENOMIC DNA]</scope>
    <source>
        <strain evidence="9">MA3014</strain>
    </source>
</reference>
<dbReference type="GO" id="GO:0005524">
    <property type="term" value="F:ATP binding"/>
    <property type="evidence" value="ECO:0007669"/>
    <property type="project" value="UniProtKB-KW"/>
</dbReference>
<protein>
    <submittedName>
        <fullName evidence="8">ATP-dependent Clp protease ATP-binding subunit ClpX</fullName>
    </submittedName>
</protein>
<dbReference type="GO" id="GO:0051603">
    <property type="term" value="P:proteolysis involved in protein catabolic process"/>
    <property type="evidence" value="ECO:0007669"/>
    <property type="project" value="TreeGrafter"/>
</dbReference>
<evidence type="ECO:0000256" key="3">
    <source>
        <dbReference type="ARBA" id="ARBA00022840"/>
    </source>
</evidence>
<feature type="domain" description="AAA+ ATPase" evidence="6">
    <location>
        <begin position="195"/>
        <end position="354"/>
    </location>
</feature>
<dbReference type="Pfam" id="PF10431">
    <property type="entry name" value="ClpB_D2-small"/>
    <property type="match status" value="1"/>
</dbReference>
<dbReference type="GO" id="GO:0051301">
    <property type="term" value="P:cell division"/>
    <property type="evidence" value="ECO:0007669"/>
    <property type="project" value="TreeGrafter"/>
</dbReference>
<evidence type="ECO:0000256" key="4">
    <source>
        <dbReference type="ARBA" id="ARBA00023186"/>
    </source>
</evidence>
<dbReference type="OrthoDB" id="9804062at2"/>
<dbReference type="SUPFAM" id="SSF52540">
    <property type="entry name" value="P-loop containing nucleoside triphosphate hydrolases"/>
    <property type="match status" value="1"/>
</dbReference>
<feature type="compositionally biased region" description="Basic and acidic residues" evidence="5">
    <location>
        <begin position="1"/>
        <end position="10"/>
    </location>
</feature>
<feature type="region of interest" description="Disordered" evidence="5">
    <location>
        <begin position="1"/>
        <end position="44"/>
    </location>
</feature>
<evidence type="ECO:0000256" key="5">
    <source>
        <dbReference type="SAM" id="MobiDB-lite"/>
    </source>
</evidence>
<accession>A0A5P6VMY7</accession>
<dbReference type="InterPro" id="IPR004487">
    <property type="entry name" value="Clp_protease_ATP-bd_su_ClpX"/>
</dbReference>
<dbReference type="Proteomes" id="UP000327030">
    <property type="component" value="Chromosome 1"/>
</dbReference>
<dbReference type="KEGG" id="pxv:FXF36_02350"/>
<dbReference type="NCBIfam" id="TIGR00382">
    <property type="entry name" value="clpX"/>
    <property type="match status" value="1"/>
</dbReference>
<dbReference type="SMART" id="SM00382">
    <property type="entry name" value="AAA"/>
    <property type="match status" value="1"/>
</dbReference>
<dbReference type="InterPro" id="IPR003593">
    <property type="entry name" value="AAA+_ATPase"/>
</dbReference>
<dbReference type="GO" id="GO:0140662">
    <property type="term" value="F:ATP-dependent protein folding chaperone"/>
    <property type="evidence" value="ECO:0007669"/>
    <property type="project" value="InterPro"/>
</dbReference>
<dbReference type="InterPro" id="IPR027417">
    <property type="entry name" value="P-loop_NTPase"/>
</dbReference>